<feature type="domain" description="PilZ" evidence="1">
    <location>
        <begin position="14"/>
        <end position="93"/>
    </location>
</feature>
<keyword evidence="3" id="KW-1185">Reference proteome</keyword>
<dbReference type="RefSeq" id="WP_103075863.1">
    <property type="nucleotide sequence ID" value="NZ_NPZB01000002.1"/>
</dbReference>
<dbReference type="OrthoDB" id="5296245at2"/>
<comment type="caution">
    <text evidence="2">The sequence shown here is derived from an EMBL/GenBank/DDBJ whole genome shotgun (WGS) entry which is preliminary data.</text>
</comment>
<organism evidence="2 3">
    <name type="scientific">Solilutibacter silvestris</name>
    <dbReference type="NCBI Taxonomy" id="1645665"/>
    <lineage>
        <taxon>Bacteria</taxon>
        <taxon>Pseudomonadati</taxon>
        <taxon>Pseudomonadota</taxon>
        <taxon>Gammaproteobacteria</taxon>
        <taxon>Lysobacterales</taxon>
        <taxon>Lysobacteraceae</taxon>
        <taxon>Solilutibacter</taxon>
    </lineage>
</organism>
<dbReference type="InterPro" id="IPR009875">
    <property type="entry name" value="PilZ_domain"/>
</dbReference>
<accession>A0A2K1PZN9</accession>
<dbReference type="EMBL" id="NPZB01000002">
    <property type="protein sequence ID" value="PNS08258.1"/>
    <property type="molecule type" value="Genomic_DNA"/>
</dbReference>
<dbReference type="Gene3D" id="2.40.10.220">
    <property type="entry name" value="predicted glycosyltransferase like domains"/>
    <property type="match status" value="1"/>
</dbReference>
<proteinExistence type="predicted"/>
<protein>
    <submittedName>
        <fullName evidence="2">Tfp pilus assembly protein PilZ</fullName>
    </submittedName>
</protein>
<evidence type="ECO:0000259" key="1">
    <source>
        <dbReference type="Pfam" id="PF07238"/>
    </source>
</evidence>
<name>A0A2K1PZN9_9GAMM</name>
<evidence type="ECO:0000313" key="3">
    <source>
        <dbReference type="Proteomes" id="UP000236220"/>
    </source>
</evidence>
<sequence length="118" mass="12636">MSTPQGGRQAIVSLPLADKDQVYEAYMPFVRNGGLFVRTTKRHFLGDPVFLLVTLPGSSERVPVSGRVVWVTPPGAQSGRPAGIGVQFDDTAEALGLRGKLEVELAGRLESDKPTATM</sequence>
<dbReference type="Proteomes" id="UP000236220">
    <property type="component" value="Unassembled WGS sequence"/>
</dbReference>
<reference evidence="2 3" key="1">
    <citation type="submission" date="2017-08" db="EMBL/GenBank/DDBJ databases">
        <title>Lysobacter sylvestris genome.</title>
        <authorList>
            <person name="Zhang D.-C."/>
            <person name="Albuquerque L."/>
            <person name="Franca L."/>
            <person name="Froufe H.J.C."/>
            <person name="Barroso C."/>
            <person name="Egas C."/>
            <person name="Da Costa M."/>
            <person name="Margesin R."/>
        </authorList>
    </citation>
    <scope>NUCLEOTIDE SEQUENCE [LARGE SCALE GENOMIC DNA]</scope>
    <source>
        <strain evidence="2 3">AM20-91</strain>
    </source>
</reference>
<gene>
    <name evidence="2" type="ORF">Lysil_2434</name>
</gene>
<dbReference type="AlphaFoldDB" id="A0A2K1PZN9"/>
<evidence type="ECO:0000313" key="2">
    <source>
        <dbReference type="EMBL" id="PNS08258.1"/>
    </source>
</evidence>
<dbReference type="GO" id="GO:0035438">
    <property type="term" value="F:cyclic-di-GMP binding"/>
    <property type="evidence" value="ECO:0007669"/>
    <property type="project" value="InterPro"/>
</dbReference>
<dbReference type="Pfam" id="PF07238">
    <property type="entry name" value="PilZ"/>
    <property type="match status" value="1"/>
</dbReference>